<dbReference type="GO" id="GO:0015031">
    <property type="term" value="P:protein transport"/>
    <property type="evidence" value="ECO:0007669"/>
    <property type="project" value="UniProtKB-KW"/>
</dbReference>
<feature type="transmembrane region" description="Helical" evidence="11">
    <location>
        <begin position="128"/>
        <end position="148"/>
    </location>
</feature>
<feature type="domain" description="Membrane insertase YidC/Oxa/ALB C-terminal" evidence="12">
    <location>
        <begin position="58"/>
        <end position="239"/>
    </location>
</feature>
<dbReference type="PANTHER" id="PTHR12428:SF65">
    <property type="entry name" value="CYTOCHROME C OXIDASE ASSEMBLY PROTEIN COX18, MITOCHONDRIAL"/>
    <property type="match status" value="1"/>
</dbReference>
<accession>A0A161RHQ5</accession>
<dbReference type="OrthoDB" id="9780552at2"/>
<evidence type="ECO:0000256" key="6">
    <source>
        <dbReference type="ARBA" id="ARBA00022989"/>
    </source>
</evidence>
<dbReference type="Proteomes" id="UP000076490">
    <property type="component" value="Unassembled WGS sequence"/>
</dbReference>
<dbReference type="NCBIfam" id="TIGR03592">
    <property type="entry name" value="yidC_oxa1_cterm"/>
    <property type="match status" value="1"/>
</dbReference>
<gene>
    <name evidence="13" type="ORF">AV656_13555</name>
</gene>
<keyword evidence="4 9" id="KW-0812">Transmembrane</keyword>
<evidence type="ECO:0000313" key="14">
    <source>
        <dbReference type="Proteomes" id="UP000076490"/>
    </source>
</evidence>
<comment type="caution">
    <text evidence="13">The sequence shown here is derived from an EMBL/GenBank/DDBJ whole genome shotgun (WGS) entry which is preliminary data.</text>
</comment>
<name>A0A161RHQ5_9BACL</name>
<dbReference type="RefSeq" id="WP_063182956.1">
    <property type="nucleotide sequence ID" value="NZ_LQNT01000011.1"/>
</dbReference>
<evidence type="ECO:0000313" key="13">
    <source>
        <dbReference type="EMBL" id="KZE37578.1"/>
    </source>
</evidence>
<feature type="region of interest" description="Disordered" evidence="10">
    <location>
        <begin position="249"/>
        <end position="288"/>
    </location>
</feature>
<feature type="compositionally biased region" description="Low complexity" evidence="10">
    <location>
        <begin position="249"/>
        <end position="266"/>
    </location>
</feature>
<keyword evidence="6 11" id="KW-1133">Transmembrane helix</keyword>
<feature type="transmembrane region" description="Helical" evidence="11">
    <location>
        <begin position="45"/>
        <end position="78"/>
    </location>
</feature>
<organism evidence="13 14">
    <name type="scientific">Bhargavaea cecembensis</name>
    <dbReference type="NCBI Taxonomy" id="394098"/>
    <lineage>
        <taxon>Bacteria</taxon>
        <taxon>Bacillati</taxon>
        <taxon>Bacillota</taxon>
        <taxon>Bacilli</taxon>
        <taxon>Bacillales</taxon>
        <taxon>Caryophanaceae</taxon>
        <taxon>Bhargavaea</taxon>
    </lineage>
</organism>
<dbReference type="PANTHER" id="PTHR12428">
    <property type="entry name" value="OXA1"/>
    <property type="match status" value="1"/>
</dbReference>
<dbReference type="Pfam" id="PF02096">
    <property type="entry name" value="60KD_IMP"/>
    <property type="match status" value="1"/>
</dbReference>
<keyword evidence="5" id="KW-0653">Protein transport</keyword>
<dbReference type="InterPro" id="IPR028055">
    <property type="entry name" value="YidC/Oxa/ALB_C"/>
</dbReference>
<comment type="subcellular location">
    <subcellularLocation>
        <location evidence="1">Cell membrane</location>
        <topology evidence="1">Multi-pass membrane protein</topology>
    </subcellularLocation>
    <subcellularLocation>
        <location evidence="9">Membrane</location>
        <topology evidence="9">Multi-pass membrane protein</topology>
    </subcellularLocation>
</comment>
<dbReference type="GO" id="GO:0005886">
    <property type="term" value="C:plasma membrane"/>
    <property type="evidence" value="ECO:0007669"/>
    <property type="project" value="UniProtKB-SubCell"/>
</dbReference>
<dbReference type="PROSITE" id="PS51257">
    <property type="entry name" value="PROKAR_LIPOPROTEIN"/>
    <property type="match status" value="1"/>
</dbReference>
<keyword evidence="7 11" id="KW-0472">Membrane</keyword>
<evidence type="ECO:0000256" key="7">
    <source>
        <dbReference type="ARBA" id="ARBA00023136"/>
    </source>
</evidence>
<dbReference type="PRINTS" id="PR00701">
    <property type="entry name" value="60KDINNERMP"/>
</dbReference>
<dbReference type="InterPro" id="IPR047196">
    <property type="entry name" value="YidC_ALB_C"/>
</dbReference>
<evidence type="ECO:0000256" key="4">
    <source>
        <dbReference type="ARBA" id="ARBA00022692"/>
    </source>
</evidence>
<evidence type="ECO:0000256" key="8">
    <source>
        <dbReference type="ARBA" id="ARBA00023186"/>
    </source>
</evidence>
<protein>
    <submittedName>
        <fullName evidence="13">OxaA</fullName>
    </submittedName>
</protein>
<evidence type="ECO:0000256" key="5">
    <source>
        <dbReference type="ARBA" id="ARBA00022927"/>
    </source>
</evidence>
<dbReference type="InterPro" id="IPR001708">
    <property type="entry name" value="YidC/ALB3/OXA1/COX18"/>
</dbReference>
<keyword evidence="8" id="KW-0143">Chaperone</keyword>
<evidence type="ECO:0000256" key="3">
    <source>
        <dbReference type="ARBA" id="ARBA00022475"/>
    </source>
</evidence>
<evidence type="ECO:0000256" key="11">
    <source>
        <dbReference type="SAM" id="Phobius"/>
    </source>
</evidence>
<sequence length="288" mass="32015">MKKKLWLVLMVAFLAAFLAGCTEFNEPIYENSEGFWNKFVVWPLVSLIMMFKGLLGTYGLAIIAVTILIRLVILPLMIKQVQSSKRMQEIQPEIKALQAKYPSKDAVTQKKYQEEFQQLLKTRDVNPAAGCLPVLVQMPILIGFYHAISRMNATPEIALGDIFGVHLAEPSIILAFIAAAAQFVVLRTGPAMDNPQMKAMMYFMPVMIFAFGTFLPSALTLYWIIGNIISFITNIFMYKPFNKKEEPAEAIAAPAAQKRPAQQKPAGTRPSAQPKAKKKGGKSGGKKK</sequence>
<dbReference type="GO" id="GO:0051205">
    <property type="term" value="P:protein insertion into membrane"/>
    <property type="evidence" value="ECO:0007669"/>
    <property type="project" value="TreeGrafter"/>
</dbReference>
<evidence type="ECO:0000256" key="9">
    <source>
        <dbReference type="RuleBase" id="RU003945"/>
    </source>
</evidence>
<feature type="transmembrane region" description="Helical" evidence="11">
    <location>
        <begin position="168"/>
        <end position="187"/>
    </location>
</feature>
<evidence type="ECO:0000256" key="2">
    <source>
        <dbReference type="ARBA" id="ARBA00022448"/>
    </source>
</evidence>
<dbReference type="AlphaFoldDB" id="A0A161RHQ5"/>
<dbReference type="CDD" id="cd20070">
    <property type="entry name" value="5TM_YidC_Alb3"/>
    <property type="match status" value="1"/>
</dbReference>
<dbReference type="GO" id="GO:0032977">
    <property type="term" value="F:membrane insertase activity"/>
    <property type="evidence" value="ECO:0007669"/>
    <property type="project" value="InterPro"/>
</dbReference>
<reference evidence="13 14" key="1">
    <citation type="submission" date="2016-01" db="EMBL/GenBank/DDBJ databases">
        <title>Whole genome sequencing of Bhargavaea cecembensis T14.</title>
        <authorList>
            <person name="Hong K.W."/>
        </authorList>
    </citation>
    <scope>NUCLEOTIDE SEQUENCE [LARGE SCALE GENOMIC DNA]</scope>
    <source>
        <strain evidence="13 14">T14</strain>
    </source>
</reference>
<evidence type="ECO:0000259" key="12">
    <source>
        <dbReference type="Pfam" id="PF02096"/>
    </source>
</evidence>
<dbReference type="EMBL" id="LQNT01000011">
    <property type="protein sequence ID" value="KZE37578.1"/>
    <property type="molecule type" value="Genomic_DNA"/>
</dbReference>
<evidence type="ECO:0000256" key="10">
    <source>
        <dbReference type="SAM" id="MobiDB-lite"/>
    </source>
</evidence>
<evidence type="ECO:0000256" key="1">
    <source>
        <dbReference type="ARBA" id="ARBA00004651"/>
    </source>
</evidence>
<keyword evidence="3" id="KW-1003">Cell membrane</keyword>
<proteinExistence type="inferred from homology"/>
<keyword evidence="2" id="KW-0813">Transport</keyword>
<feature type="compositionally biased region" description="Basic residues" evidence="10">
    <location>
        <begin position="275"/>
        <end position="288"/>
    </location>
</feature>
<comment type="similarity">
    <text evidence="9">Belongs to the OXA1/ALB3/YidC family.</text>
</comment>